<accession>A0ABP4W0S3</accession>
<feature type="transmembrane region" description="Helical" evidence="4">
    <location>
        <begin position="85"/>
        <end position="106"/>
    </location>
</feature>
<evidence type="ECO:0000313" key="7">
    <source>
        <dbReference type="Proteomes" id="UP001501057"/>
    </source>
</evidence>
<protein>
    <submittedName>
        <fullName evidence="6">Sensor histidine kinase</fullName>
    </submittedName>
</protein>
<keyword evidence="3" id="KW-0902">Two-component regulatory system</keyword>
<dbReference type="Pfam" id="PF07730">
    <property type="entry name" value="HisKA_3"/>
    <property type="match status" value="1"/>
</dbReference>
<dbReference type="InterPro" id="IPR011712">
    <property type="entry name" value="Sig_transdc_His_kin_sub3_dim/P"/>
</dbReference>
<gene>
    <name evidence="6" type="ORF">GCM10009710_22080</name>
</gene>
<keyword evidence="1" id="KW-0808">Transferase</keyword>
<proteinExistence type="predicted"/>
<dbReference type="PANTHER" id="PTHR24421:SF62">
    <property type="entry name" value="SENSORY TRANSDUCTION HISTIDINE KINASE"/>
    <property type="match status" value="1"/>
</dbReference>
<feature type="transmembrane region" description="Helical" evidence="4">
    <location>
        <begin position="146"/>
        <end position="168"/>
    </location>
</feature>
<dbReference type="InterPro" id="IPR050482">
    <property type="entry name" value="Sensor_HK_TwoCompSys"/>
</dbReference>
<comment type="caution">
    <text evidence="6">The sequence shown here is derived from an EMBL/GenBank/DDBJ whole genome shotgun (WGS) entry which is preliminary data.</text>
</comment>
<dbReference type="PANTHER" id="PTHR24421">
    <property type="entry name" value="NITRATE/NITRITE SENSOR PROTEIN NARX-RELATED"/>
    <property type="match status" value="1"/>
</dbReference>
<feature type="transmembrane region" description="Helical" evidence="4">
    <location>
        <begin position="45"/>
        <end position="65"/>
    </location>
</feature>
<keyword evidence="2 6" id="KW-0418">Kinase</keyword>
<evidence type="ECO:0000256" key="3">
    <source>
        <dbReference type="ARBA" id="ARBA00023012"/>
    </source>
</evidence>
<dbReference type="Gene3D" id="1.20.5.1930">
    <property type="match status" value="1"/>
</dbReference>
<sequence>MTDDVAGSRSWDAIVRLGPLLLLAVAMTLVVVTRDSSVGGGGGSGSVVVCGAIALVVLVAHLWWVERRWGQPLDGRGGQVYWAGRTALGFVGSLFNPLFGLFATIGYFDSSAYLPRRFLVIAMAPVAVTMAGTQSGGLPPTSTDQLALFSALLVLNGGISMVLARVAVEDVDETDRRVAAMAELERTNEKLRLALEDNERLQAALLAQARDAGVHEERERLALEIHDTIAQGLIGIVTQLQAARDTGDLAAAADHRERAADLAREALGEARRSVQGLGPSGLDDADLDTAVREVVDRWSTVSGVRAELVVTGDPEPVSGDVAAAVLRVTQEALTNVARHAAASRVGVTIAFTPDEVVLDVRDDGAGFDPVQDHATEVGGFGLPGMRTRAARVSGELVVESEPGEGTAVSLRVPAVSRG</sequence>
<name>A0ABP4W0S3_9ACTN</name>
<keyword evidence="4" id="KW-0812">Transmembrane</keyword>
<dbReference type="PROSITE" id="PS50109">
    <property type="entry name" value="HIS_KIN"/>
    <property type="match status" value="1"/>
</dbReference>
<evidence type="ECO:0000256" key="4">
    <source>
        <dbReference type="SAM" id="Phobius"/>
    </source>
</evidence>
<keyword evidence="4" id="KW-0472">Membrane</keyword>
<evidence type="ECO:0000259" key="5">
    <source>
        <dbReference type="PROSITE" id="PS50109"/>
    </source>
</evidence>
<reference evidence="7" key="1">
    <citation type="journal article" date="2019" name="Int. J. Syst. Evol. Microbiol.">
        <title>The Global Catalogue of Microorganisms (GCM) 10K type strain sequencing project: providing services to taxonomists for standard genome sequencing and annotation.</title>
        <authorList>
            <consortium name="The Broad Institute Genomics Platform"/>
            <consortium name="The Broad Institute Genome Sequencing Center for Infectious Disease"/>
            <person name="Wu L."/>
            <person name="Ma J."/>
        </authorList>
    </citation>
    <scope>NUCLEOTIDE SEQUENCE [LARGE SCALE GENOMIC DNA]</scope>
    <source>
        <strain evidence="7">JCM 13518</strain>
    </source>
</reference>
<feature type="transmembrane region" description="Helical" evidence="4">
    <location>
        <begin position="13"/>
        <end position="33"/>
    </location>
</feature>
<keyword evidence="7" id="KW-1185">Reference proteome</keyword>
<dbReference type="SMART" id="SM00387">
    <property type="entry name" value="HATPase_c"/>
    <property type="match status" value="1"/>
</dbReference>
<dbReference type="InterPro" id="IPR036890">
    <property type="entry name" value="HATPase_C_sf"/>
</dbReference>
<keyword evidence="4" id="KW-1133">Transmembrane helix</keyword>
<dbReference type="RefSeq" id="WP_344201325.1">
    <property type="nucleotide sequence ID" value="NZ_BAAAME010000004.1"/>
</dbReference>
<feature type="domain" description="Histidine kinase" evidence="5">
    <location>
        <begin position="325"/>
        <end position="416"/>
    </location>
</feature>
<dbReference type="Gene3D" id="3.30.565.10">
    <property type="entry name" value="Histidine kinase-like ATPase, C-terminal domain"/>
    <property type="match status" value="1"/>
</dbReference>
<dbReference type="InterPro" id="IPR003594">
    <property type="entry name" value="HATPase_dom"/>
</dbReference>
<dbReference type="CDD" id="cd16917">
    <property type="entry name" value="HATPase_UhpB-NarQ-NarX-like"/>
    <property type="match status" value="1"/>
</dbReference>
<dbReference type="Pfam" id="PF02518">
    <property type="entry name" value="HATPase_c"/>
    <property type="match status" value="1"/>
</dbReference>
<dbReference type="InterPro" id="IPR005467">
    <property type="entry name" value="His_kinase_dom"/>
</dbReference>
<organism evidence="6 7">
    <name type="scientific">Aeromicrobium alkaliterrae</name>
    <dbReference type="NCBI Taxonomy" id="302168"/>
    <lineage>
        <taxon>Bacteria</taxon>
        <taxon>Bacillati</taxon>
        <taxon>Actinomycetota</taxon>
        <taxon>Actinomycetes</taxon>
        <taxon>Propionibacteriales</taxon>
        <taxon>Nocardioidaceae</taxon>
        <taxon>Aeromicrobium</taxon>
    </lineage>
</organism>
<evidence type="ECO:0000256" key="2">
    <source>
        <dbReference type="ARBA" id="ARBA00022777"/>
    </source>
</evidence>
<dbReference type="GO" id="GO:0016301">
    <property type="term" value="F:kinase activity"/>
    <property type="evidence" value="ECO:0007669"/>
    <property type="project" value="UniProtKB-KW"/>
</dbReference>
<evidence type="ECO:0000313" key="6">
    <source>
        <dbReference type="EMBL" id="GAA1741489.1"/>
    </source>
</evidence>
<dbReference type="Proteomes" id="UP001501057">
    <property type="component" value="Unassembled WGS sequence"/>
</dbReference>
<dbReference type="SUPFAM" id="SSF55874">
    <property type="entry name" value="ATPase domain of HSP90 chaperone/DNA topoisomerase II/histidine kinase"/>
    <property type="match status" value="1"/>
</dbReference>
<evidence type="ECO:0000256" key="1">
    <source>
        <dbReference type="ARBA" id="ARBA00022679"/>
    </source>
</evidence>
<dbReference type="EMBL" id="BAAAME010000004">
    <property type="protein sequence ID" value="GAA1741489.1"/>
    <property type="molecule type" value="Genomic_DNA"/>
</dbReference>